<evidence type="ECO:0000313" key="2">
    <source>
        <dbReference type="EMBL" id="KAJ1952055.1"/>
    </source>
</evidence>
<evidence type="ECO:0000256" key="1">
    <source>
        <dbReference type="SAM" id="MobiDB-lite"/>
    </source>
</evidence>
<organism evidence="2 3">
    <name type="scientific">Dispira parvispora</name>
    <dbReference type="NCBI Taxonomy" id="1520584"/>
    <lineage>
        <taxon>Eukaryota</taxon>
        <taxon>Fungi</taxon>
        <taxon>Fungi incertae sedis</taxon>
        <taxon>Zoopagomycota</taxon>
        <taxon>Kickxellomycotina</taxon>
        <taxon>Dimargaritomycetes</taxon>
        <taxon>Dimargaritales</taxon>
        <taxon>Dimargaritaceae</taxon>
        <taxon>Dispira</taxon>
    </lineage>
</organism>
<dbReference type="EMBL" id="JANBPY010003328">
    <property type="protein sequence ID" value="KAJ1952055.1"/>
    <property type="molecule type" value="Genomic_DNA"/>
</dbReference>
<dbReference type="AlphaFoldDB" id="A0A9W8AIA9"/>
<feature type="compositionally biased region" description="Polar residues" evidence="1">
    <location>
        <begin position="112"/>
        <end position="125"/>
    </location>
</feature>
<sequence length="125" mass="13532">MQYEAPEGAIQPKFRTKASDFFARLTRRPSTPQLHTFIHTSPTPSSSTVTTPSTPVTVSSTAITNSANKPHPEVPQLEVRTSSLVTKDLLPSVSLASYNSPKSPDSISTSSFYNKGNHSNVRVTT</sequence>
<evidence type="ECO:0000313" key="3">
    <source>
        <dbReference type="Proteomes" id="UP001150925"/>
    </source>
</evidence>
<protein>
    <submittedName>
        <fullName evidence="2">Uncharacterized protein</fullName>
    </submittedName>
</protein>
<keyword evidence="3" id="KW-1185">Reference proteome</keyword>
<accession>A0A9W8AIA9</accession>
<reference evidence="2" key="1">
    <citation type="submission" date="2022-07" db="EMBL/GenBank/DDBJ databases">
        <title>Phylogenomic reconstructions and comparative analyses of Kickxellomycotina fungi.</title>
        <authorList>
            <person name="Reynolds N.K."/>
            <person name="Stajich J.E."/>
            <person name="Barry K."/>
            <person name="Grigoriev I.V."/>
            <person name="Crous P."/>
            <person name="Smith M.E."/>
        </authorList>
    </citation>
    <scope>NUCLEOTIDE SEQUENCE</scope>
    <source>
        <strain evidence="2">RSA 1196</strain>
    </source>
</reference>
<feature type="compositionally biased region" description="Low complexity" evidence="1">
    <location>
        <begin position="100"/>
        <end position="111"/>
    </location>
</feature>
<feature type="region of interest" description="Disordered" evidence="1">
    <location>
        <begin position="94"/>
        <end position="125"/>
    </location>
</feature>
<feature type="region of interest" description="Disordered" evidence="1">
    <location>
        <begin position="31"/>
        <end position="76"/>
    </location>
</feature>
<feature type="compositionally biased region" description="Low complexity" evidence="1">
    <location>
        <begin position="40"/>
        <end position="61"/>
    </location>
</feature>
<name>A0A9W8AIA9_9FUNG</name>
<dbReference type="Proteomes" id="UP001150925">
    <property type="component" value="Unassembled WGS sequence"/>
</dbReference>
<gene>
    <name evidence="2" type="ORF">IWQ62_006308</name>
</gene>
<feature type="non-terminal residue" evidence="2">
    <location>
        <position position="125"/>
    </location>
</feature>
<comment type="caution">
    <text evidence="2">The sequence shown here is derived from an EMBL/GenBank/DDBJ whole genome shotgun (WGS) entry which is preliminary data.</text>
</comment>
<proteinExistence type="predicted"/>